<dbReference type="PANTHER" id="PTHR47293:SF7">
    <property type="entry name" value="JACALIN-RELATED LECTIN 34-RELATED"/>
    <property type="match status" value="1"/>
</dbReference>
<dbReference type="PROSITE" id="PS51752">
    <property type="entry name" value="JACALIN_LECTIN"/>
    <property type="match status" value="2"/>
</dbReference>
<dbReference type="SMART" id="SM00915">
    <property type="entry name" value="Jacalin"/>
    <property type="match status" value="2"/>
</dbReference>
<feature type="domain" description="Jacalin-type lectin" evidence="3">
    <location>
        <begin position="1"/>
        <end position="124"/>
    </location>
</feature>
<evidence type="ECO:0000256" key="1">
    <source>
        <dbReference type="ARBA" id="ARBA00006568"/>
    </source>
</evidence>
<dbReference type="AlphaFoldDB" id="A0A6D2HNK1"/>
<dbReference type="Gene3D" id="2.100.10.30">
    <property type="entry name" value="Jacalin-like lectin domain"/>
    <property type="match status" value="2"/>
</dbReference>
<dbReference type="InterPro" id="IPR036404">
    <property type="entry name" value="Jacalin-like_lectin_dom_sf"/>
</dbReference>
<name>A0A6D2HNK1_9BRAS</name>
<evidence type="ECO:0000313" key="5">
    <source>
        <dbReference type="Proteomes" id="UP000467841"/>
    </source>
</evidence>
<dbReference type="InterPro" id="IPR001229">
    <property type="entry name" value="Jacalin-like_lectin_dom"/>
</dbReference>
<sequence length="339" mass="36339">YVGQGQDGIGAVKFEYVTGSNVTTLEHGKPTLLGYEEFALESGEYITSVEGTYDKIFGTDSDVITMLIFKTSKNRTSDPFGLEGSTRFVLKEEGYKITGFHGRASDSTADSGADIHAIGVYIAPLGTIPLDPAQPSKKLDALGGDGGTSWNDGVFDGVRKVSVGQAQDGVGAVKFVYGKGAEVVVGDEHGASTLLGFEEFELDYPSEYITAVDGTYDKIFGSETTIITMLRFKTNKQTYGPFGLEAGTAFVVKEEGYKIVGFHGTAGTVHSPIWVFPESVSVDTLVLVDTRRLVSVDIKVSVDTDRLTLCAHFGSMSEMDGVARGVAREGAVLEPWWQS</sequence>
<dbReference type="CDD" id="cd09612">
    <property type="entry name" value="Jacalin"/>
    <property type="match status" value="2"/>
</dbReference>
<evidence type="ECO:0000256" key="2">
    <source>
        <dbReference type="ARBA" id="ARBA00022734"/>
    </source>
</evidence>
<gene>
    <name evidence="4" type="ORF">MERR_LOCUS5435</name>
</gene>
<comment type="caution">
    <text evidence="4">The sequence shown here is derived from an EMBL/GenBank/DDBJ whole genome shotgun (WGS) entry which is preliminary data.</text>
</comment>
<dbReference type="OrthoDB" id="4325201at2759"/>
<dbReference type="InterPro" id="IPR033734">
    <property type="entry name" value="Jacalin-like_lectin_dom_plant"/>
</dbReference>
<dbReference type="GO" id="GO:0030246">
    <property type="term" value="F:carbohydrate binding"/>
    <property type="evidence" value="ECO:0007669"/>
    <property type="project" value="UniProtKB-KW"/>
</dbReference>
<organism evidence="4 5">
    <name type="scientific">Microthlaspi erraticum</name>
    <dbReference type="NCBI Taxonomy" id="1685480"/>
    <lineage>
        <taxon>Eukaryota</taxon>
        <taxon>Viridiplantae</taxon>
        <taxon>Streptophyta</taxon>
        <taxon>Embryophyta</taxon>
        <taxon>Tracheophyta</taxon>
        <taxon>Spermatophyta</taxon>
        <taxon>Magnoliopsida</taxon>
        <taxon>eudicotyledons</taxon>
        <taxon>Gunneridae</taxon>
        <taxon>Pentapetalae</taxon>
        <taxon>rosids</taxon>
        <taxon>malvids</taxon>
        <taxon>Brassicales</taxon>
        <taxon>Brassicaceae</taxon>
        <taxon>Coluteocarpeae</taxon>
        <taxon>Microthlaspi</taxon>
    </lineage>
</organism>
<dbReference type="Proteomes" id="UP000467841">
    <property type="component" value="Unassembled WGS sequence"/>
</dbReference>
<feature type="non-terminal residue" evidence="4">
    <location>
        <position position="1"/>
    </location>
</feature>
<dbReference type="EMBL" id="CACVBM020000355">
    <property type="protein sequence ID" value="CAA7018200.1"/>
    <property type="molecule type" value="Genomic_DNA"/>
</dbReference>
<dbReference type="PANTHER" id="PTHR47293">
    <property type="entry name" value="JACALIN-RELATED LECTIN 3"/>
    <property type="match status" value="1"/>
</dbReference>
<dbReference type="Pfam" id="PF01419">
    <property type="entry name" value="Jacalin"/>
    <property type="match status" value="2"/>
</dbReference>
<keyword evidence="5" id="KW-1185">Reference proteome</keyword>
<feature type="domain" description="Jacalin-type lectin" evidence="3">
    <location>
        <begin position="136"/>
        <end position="279"/>
    </location>
</feature>
<accession>A0A6D2HNK1</accession>
<dbReference type="FunFam" id="2.100.10.30:FF:000001">
    <property type="entry name" value="Jacalin-related lectin 33"/>
    <property type="match status" value="2"/>
</dbReference>
<dbReference type="SUPFAM" id="SSF51101">
    <property type="entry name" value="Mannose-binding lectins"/>
    <property type="match status" value="2"/>
</dbReference>
<keyword evidence="2" id="KW-0430">Lectin</keyword>
<proteinExistence type="inferred from homology"/>
<reference evidence="4" key="1">
    <citation type="submission" date="2020-01" db="EMBL/GenBank/DDBJ databases">
        <authorList>
            <person name="Mishra B."/>
        </authorList>
    </citation>
    <scope>NUCLEOTIDE SEQUENCE [LARGE SCALE GENOMIC DNA]</scope>
</reference>
<protein>
    <recommendedName>
        <fullName evidence="3">Jacalin-type lectin domain-containing protein</fullName>
    </recommendedName>
</protein>
<evidence type="ECO:0000313" key="4">
    <source>
        <dbReference type="EMBL" id="CAA7018200.1"/>
    </source>
</evidence>
<comment type="similarity">
    <text evidence="1">Belongs to the jacalin lectin family.</text>
</comment>
<evidence type="ECO:0000259" key="3">
    <source>
        <dbReference type="PROSITE" id="PS51752"/>
    </source>
</evidence>